<keyword evidence="4 6" id="KW-0732">Signal</keyword>
<comment type="similarity">
    <text evidence="2">Belongs to the bacterial solute-binding protein 7 family.</text>
</comment>
<keyword evidence="3" id="KW-0813">Transport</keyword>
<dbReference type="InterPro" id="IPR038404">
    <property type="entry name" value="TRAP_DctP_sf"/>
</dbReference>
<evidence type="ECO:0000256" key="2">
    <source>
        <dbReference type="ARBA" id="ARBA00009023"/>
    </source>
</evidence>
<accession>A0A1N7A0Y2</accession>
<evidence type="ECO:0000313" key="7">
    <source>
        <dbReference type="EMBL" id="SIR32659.1"/>
    </source>
</evidence>
<sequence length="335" mass="36263">MVRKMNGMTAALLLAALACGATAMPAMAETLKMATDSGAKGSDAGNAIEAWAKEIETATDGALTVEIFYQNELGGQQEVFDLLMAGDVDLMLNWPMTSYDQRISLIYTPYMFTDWDEALAAYGKDGWLSTALSEVYADTGLKYLGAWPEGFNGVGTKGGHATTVEAAKAFKVRVPPVSPFTETIAAMGYQTATIDWGELYSAIQTGVVDGDSANVIFYDYEYFGDVLTDYVHSRQQFLTGILTANQETWDGLSPEQQQAVAAGAEKVMLAQFDAAKRADDGYVEAWKKLGHTYVEPSPEELAALSKTVREAVWPKMEAMIGAELLDLVRQNAAAE</sequence>
<organism evidence="7 8">
    <name type="scientific">Paracoccus thiocyanatus</name>
    <dbReference type="NCBI Taxonomy" id="34006"/>
    <lineage>
        <taxon>Bacteria</taxon>
        <taxon>Pseudomonadati</taxon>
        <taxon>Pseudomonadota</taxon>
        <taxon>Alphaproteobacteria</taxon>
        <taxon>Rhodobacterales</taxon>
        <taxon>Paracoccaceae</taxon>
        <taxon>Paracoccus</taxon>
    </lineage>
</organism>
<dbReference type="EMBL" id="FTMK01000040">
    <property type="protein sequence ID" value="SIR32659.1"/>
    <property type="molecule type" value="Genomic_DNA"/>
</dbReference>
<evidence type="ECO:0000313" key="8">
    <source>
        <dbReference type="Proteomes" id="UP000323956"/>
    </source>
</evidence>
<dbReference type="Pfam" id="PF03480">
    <property type="entry name" value="DctP"/>
    <property type="match status" value="1"/>
</dbReference>
<evidence type="ECO:0000256" key="6">
    <source>
        <dbReference type="SAM" id="SignalP"/>
    </source>
</evidence>
<dbReference type="PANTHER" id="PTHR33376:SF7">
    <property type="entry name" value="C4-DICARBOXYLATE-BINDING PROTEIN DCTB"/>
    <property type="match status" value="1"/>
</dbReference>
<name>A0A1N7A0Y2_9RHOB</name>
<evidence type="ECO:0000256" key="4">
    <source>
        <dbReference type="ARBA" id="ARBA00022729"/>
    </source>
</evidence>
<comment type="subcellular location">
    <subcellularLocation>
        <location evidence="1">Periplasm</location>
    </subcellularLocation>
</comment>
<feature type="signal peptide" evidence="6">
    <location>
        <begin position="1"/>
        <end position="28"/>
    </location>
</feature>
<evidence type="ECO:0000256" key="3">
    <source>
        <dbReference type="ARBA" id="ARBA00022448"/>
    </source>
</evidence>
<dbReference type="GO" id="GO:0042597">
    <property type="term" value="C:periplasmic space"/>
    <property type="evidence" value="ECO:0007669"/>
    <property type="project" value="UniProtKB-SubCell"/>
</dbReference>
<dbReference type="GO" id="GO:0055085">
    <property type="term" value="P:transmembrane transport"/>
    <property type="evidence" value="ECO:0007669"/>
    <property type="project" value="InterPro"/>
</dbReference>
<dbReference type="OrthoDB" id="9803763at2"/>
<proteinExistence type="inferred from homology"/>
<dbReference type="PANTHER" id="PTHR33376">
    <property type="match status" value="1"/>
</dbReference>
<keyword evidence="5" id="KW-0574">Periplasm</keyword>
<dbReference type="InterPro" id="IPR018389">
    <property type="entry name" value="DctP_fam"/>
</dbReference>
<protein>
    <submittedName>
        <fullName evidence="7">TRAP-type C4-dicarboxylate transport system, substrate-binding protein</fullName>
    </submittedName>
</protein>
<dbReference type="Proteomes" id="UP000323956">
    <property type="component" value="Unassembled WGS sequence"/>
</dbReference>
<evidence type="ECO:0000256" key="5">
    <source>
        <dbReference type="ARBA" id="ARBA00022764"/>
    </source>
</evidence>
<reference evidence="7 8" key="1">
    <citation type="submission" date="2017-01" db="EMBL/GenBank/DDBJ databases">
        <authorList>
            <person name="Varghese N."/>
            <person name="Submissions S."/>
        </authorList>
    </citation>
    <scope>NUCLEOTIDE SEQUENCE [LARGE SCALE GENOMIC DNA]</scope>
    <source>
        <strain evidence="7 8">ATCC 700171</strain>
    </source>
</reference>
<dbReference type="NCBIfam" id="NF037995">
    <property type="entry name" value="TRAP_S1"/>
    <property type="match status" value="1"/>
</dbReference>
<dbReference type="Gene3D" id="3.40.190.170">
    <property type="entry name" value="Bacterial extracellular solute-binding protein, family 7"/>
    <property type="match status" value="1"/>
</dbReference>
<feature type="chain" id="PRO_5012139367" evidence="6">
    <location>
        <begin position="29"/>
        <end position="335"/>
    </location>
</feature>
<dbReference type="AlphaFoldDB" id="A0A1N7A0Y2"/>
<evidence type="ECO:0000256" key="1">
    <source>
        <dbReference type="ARBA" id="ARBA00004418"/>
    </source>
</evidence>
<dbReference type="PROSITE" id="PS51257">
    <property type="entry name" value="PROKAR_LIPOPROTEIN"/>
    <property type="match status" value="1"/>
</dbReference>
<gene>
    <name evidence="7" type="ORF">SAMN05421641_14017</name>
</gene>